<organism evidence="1 2">
    <name type="scientific">Chaetoceros tenuissimus</name>
    <dbReference type="NCBI Taxonomy" id="426638"/>
    <lineage>
        <taxon>Eukaryota</taxon>
        <taxon>Sar</taxon>
        <taxon>Stramenopiles</taxon>
        <taxon>Ochrophyta</taxon>
        <taxon>Bacillariophyta</taxon>
        <taxon>Coscinodiscophyceae</taxon>
        <taxon>Chaetocerotophycidae</taxon>
        <taxon>Chaetocerotales</taxon>
        <taxon>Chaetocerotaceae</taxon>
        <taxon>Chaetoceros</taxon>
    </lineage>
</organism>
<dbReference type="EMBL" id="BLLK01000019">
    <property type="protein sequence ID" value="GFH44017.1"/>
    <property type="molecule type" value="Genomic_DNA"/>
</dbReference>
<comment type="caution">
    <text evidence="1">The sequence shown here is derived from an EMBL/GenBank/DDBJ whole genome shotgun (WGS) entry which is preliminary data.</text>
</comment>
<reference evidence="1 2" key="1">
    <citation type="journal article" date="2021" name="Sci. Rep.">
        <title>The genome of the diatom Chaetoceros tenuissimus carries an ancient integrated fragment of an extant virus.</title>
        <authorList>
            <person name="Hongo Y."/>
            <person name="Kimura K."/>
            <person name="Takaki Y."/>
            <person name="Yoshida Y."/>
            <person name="Baba S."/>
            <person name="Kobayashi G."/>
            <person name="Nagasaki K."/>
            <person name="Hano T."/>
            <person name="Tomaru Y."/>
        </authorList>
    </citation>
    <scope>NUCLEOTIDE SEQUENCE [LARGE SCALE GENOMIC DNA]</scope>
    <source>
        <strain evidence="1 2">NIES-3715</strain>
    </source>
</reference>
<dbReference type="AlphaFoldDB" id="A0AAD3CDA1"/>
<keyword evidence="2" id="KW-1185">Reference proteome</keyword>
<dbReference type="Proteomes" id="UP001054902">
    <property type="component" value="Unassembled WGS sequence"/>
</dbReference>
<protein>
    <submittedName>
        <fullName evidence="1">Uncharacterized protein</fullName>
    </submittedName>
</protein>
<proteinExistence type="predicted"/>
<sequence>MRLQGFDLSSASTSFVISMKDVECSDEVSEAQAEDIRSQIASSMGLDSPDRILLRNINCQNNNMITADVELVPIEEPTVRRLFKGFGANEDEPTDSFTMFTKL</sequence>
<evidence type="ECO:0000313" key="2">
    <source>
        <dbReference type="Proteomes" id="UP001054902"/>
    </source>
</evidence>
<name>A0AAD3CDA1_9STRA</name>
<gene>
    <name evidence="1" type="ORF">CTEN210_00491</name>
</gene>
<evidence type="ECO:0000313" key="1">
    <source>
        <dbReference type="EMBL" id="GFH44017.1"/>
    </source>
</evidence>
<accession>A0AAD3CDA1</accession>